<accession>A0A2G5SXS9</accession>
<protein>
    <submittedName>
        <fullName evidence="2">Uncharacterized protein</fullName>
    </submittedName>
</protein>
<keyword evidence="3" id="KW-1185">Reference proteome</keyword>
<dbReference type="EMBL" id="PDUG01000006">
    <property type="protein sequence ID" value="PIC19666.1"/>
    <property type="molecule type" value="Genomic_DNA"/>
</dbReference>
<evidence type="ECO:0000256" key="1">
    <source>
        <dbReference type="SAM" id="MobiDB-lite"/>
    </source>
</evidence>
<name>A0A2G5SXS9_9PELO</name>
<dbReference type="AlphaFoldDB" id="A0A2G5SXS9"/>
<reference evidence="3" key="1">
    <citation type="submission" date="2017-10" db="EMBL/GenBank/DDBJ databases">
        <title>Rapid genome shrinkage in a self-fertile nematode reveals novel sperm competition proteins.</title>
        <authorList>
            <person name="Yin D."/>
            <person name="Schwarz E.M."/>
            <person name="Thomas C.G."/>
            <person name="Felde R.L."/>
            <person name="Korf I.F."/>
            <person name="Cutter A.D."/>
            <person name="Schartner C.M."/>
            <person name="Ralston E.J."/>
            <person name="Meyer B.J."/>
            <person name="Haag E.S."/>
        </authorList>
    </citation>
    <scope>NUCLEOTIDE SEQUENCE [LARGE SCALE GENOMIC DNA]</scope>
    <source>
        <strain evidence="3">JU1422</strain>
    </source>
</reference>
<evidence type="ECO:0000313" key="3">
    <source>
        <dbReference type="Proteomes" id="UP000230233"/>
    </source>
</evidence>
<feature type="region of interest" description="Disordered" evidence="1">
    <location>
        <begin position="1"/>
        <end position="25"/>
    </location>
</feature>
<proteinExistence type="predicted"/>
<gene>
    <name evidence="2" type="primary">Cnig_chr_X.g25133</name>
    <name evidence="2" type="ORF">B9Z55_025133</name>
</gene>
<dbReference type="Proteomes" id="UP000230233">
    <property type="component" value="Chromosome X"/>
</dbReference>
<sequence>MPDALPANPNGYPDAPPDANPDSRPAALAVSSDLVKSLDKPLDPINDSSEELLHRNDVSNDSADSYTTCQDLRFHLLRTLSLVMKMVIAPYSMIQYWK</sequence>
<organism evidence="2 3">
    <name type="scientific">Caenorhabditis nigoni</name>
    <dbReference type="NCBI Taxonomy" id="1611254"/>
    <lineage>
        <taxon>Eukaryota</taxon>
        <taxon>Metazoa</taxon>
        <taxon>Ecdysozoa</taxon>
        <taxon>Nematoda</taxon>
        <taxon>Chromadorea</taxon>
        <taxon>Rhabditida</taxon>
        <taxon>Rhabditina</taxon>
        <taxon>Rhabditomorpha</taxon>
        <taxon>Rhabditoidea</taxon>
        <taxon>Rhabditidae</taxon>
        <taxon>Peloderinae</taxon>
        <taxon>Caenorhabditis</taxon>
    </lineage>
</organism>
<comment type="caution">
    <text evidence="2">The sequence shown here is derived from an EMBL/GenBank/DDBJ whole genome shotgun (WGS) entry which is preliminary data.</text>
</comment>
<evidence type="ECO:0000313" key="2">
    <source>
        <dbReference type="EMBL" id="PIC19666.1"/>
    </source>
</evidence>